<reference evidence="2 3" key="1">
    <citation type="submission" date="2020-08" db="EMBL/GenBank/DDBJ databases">
        <title>Genomic Encyclopedia of Type Strains, Phase IV (KMG-IV): sequencing the most valuable type-strain genomes for metagenomic binning, comparative biology and taxonomic classification.</title>
        <authorList>
            <person name="Goeker M."/>
        </authorList>
    </citation>
    <scope>NUCLEOTIDE SEQUENCE [LARGE SCALE GENOMIC DNA]</scope>
    <source>
        <strain evidence="2 3">DSM 12252</strain>
    </source>
</reference>
<comment type="cofactor">
    <cofactor evidence="1">
        <name>Mg(2+)</name>
        <dbReference type="ChEBI" id="CHEBI:18420"/>
    </cofactor>
    <text evidence="1">Binds 2 magnesium ions per subunit.</text>
</comment>
<feature type="binding site" evidence="1">
    <location>
        <position position="95"/>
    </location>
    <ligand>
        <name>Mg(2+)</name>
        <dbReference type="ChEBI" id="CHEBI:18420"/>
        <label>1</label>
    </ligand>
</feature>
<dbReference type="EMBL" id="JACHIG010000005">
    <property type="protein sequence ID" value="MBB5033129.1"/>
    <property type="molecule type" value="Genomic_DNA"/>
</dbReference>
<dbReference type="InterPro" id="IPR050792">
    <property type="entry name" value="ADP-ribosylglycohydrolase"/>
</dbReference>
<dbReference type="Pfam" id="PF03747">
    <property type="entry name" value="ADP_ribosyl_GH"/>
    <property type="match status" value="1"/>
</dbReference>
<dbReference type="Proteomes" id="UP000590740">
    <property type="component" value="Unassembled WGS sequence"/>
</dbReference>
<dbReference type="PANTHER" id="PTHR16222:SF34">
    <property type="entry name" value="ADP-RIBOSYLGLYCOHYDROLASE"/>
    <property type="match status" value="1"/>
</dbReference>
<protein>
    <submittedName>
        <fullName evidence="2">ADP-ribosylglycohydrolase</fullName>
    </submittedName>
</protein>
<dbReference type="AlphaFoldDB" id="A0A7W7YBL8"/>
<keyword evidence="1" id="KW-0460">Magnesium</keyword>
<organism evidence="2 3">
    <name type="scientific">Prosthecobacter vanneervenii</name>
    <dbReference type="NCBI Taxonomy" id="48466"/>
    <lineage>
        <taxon>Bacteria</taxon>
        <taxon>Pseudomonadati</taxon>
        <taxon>Verrucomicrobiota</taxon>
        <taxon>Verrucomicrobiia</taxon>
        <taxon>Verrucomicrobiales</taxon>
        <taxon>Verrucomicrobiaceae</taxon>
        <taxon>Prosthecobacter</taxon>
    </lineage>
</organism>
<feature type="binding site" evidence="1">
    <location>
        <position position="292"/>
    </location>
    <ligand>
        <name>Mg(2+)</name>
        <dbReference type="ChEBI" id="CHEBI:18420"/>
        <label>1</label>
    </ligand>
</feature>
<keyword evidence="1" id="KW-0479">Metal-binding</keyword>
<sequence length="338" mass="37576">MEKAAESLTGLAMGGFIGDAISMPVHWYYDRSALHHDYGTIRDYTAPKSPHPGSILWRSEYTPINERGNILHDQARYWGQRGIHYHQFLRAGENTLNLQLAKVLMDSLIHSGGYDADDYLTRYIDFMLTPGKHRDTYVEECHRKFFTAYARGTAPRKCAGTDIHIGGLAHVGVLSAYFRGDLEATRKAVREHVSLTHQSPEVLAAADALARMACDLLIGTPLREAILNHGSAWFSQRKALEWSKDPDEVVIGRRVSPACYIAEAFPASLYLAWKYADNFEKGITANANVGGDNCHRGAVIGTLIGGAVGISKMPQRYIDGIDDATRLQWQIETIVTRA</sequence>
<dbReference type="Gene3D" id="1.10.4080.10">
    <property type="entry name" value="ADP-ribosylation/Crystallin J1"/>
    <property type="match status" value="1"/>
</dbReference>
<keyword evidence="3" id="KW-1185">Reference proteome</keyword>
<proteinExistence type="predicted"/>
<keyword evidence="2" id="KW-0378">Hydrolase</keyword>
<evidence type="ECO:0000256" key="1">
    <source>
        <dbReference type="PIRSR" id="PIRSR605502-1"/>
    </source>
</evidence>
<accession>A0A7W7YBL8</accession>
<dbReference type="GO" id="GO:0046872">
    <property type="term" value="F:metal ion binding"/>
    <property type="evidence" value="ECO:0007669"/>
    <property type="project" value="UniProtKB-KW"/>
</dbReference>
<gene>
    <name evidence="2" type="ORF">HNQ65_002712</name>
</gene>
<dbReference type="InterPro" id="IPR005502">
    <property type="entry name" value="Ribosyl_crysJ1"/>
</dbReference>
<dbReference type="GO" id="GO:0016787">
    <property type="term" value="F:hydrolase activity"/>
    <property type="evidence" value="ECO:0007669"/>
    <property type="project" value="UniProtKB-KW"/>
</dbReference>
<evidence type="ECO:0000313" key="2">
    <source>
        <dbReference type="EMBL" id="MBB5033129.1"/>
    </source>
</evidence>
<dbReference type="SUPFAM" id="SSF101478">
    <property type="entry name" value="ADP-ribosylglycohydrolase"/>
    <property type="match status" value="1"/>
</dbReference>
<dbReference type="PANTHER" id="PTHR16222">
    <property type="entry name" value="ADP-RIBOSYLGLYCOHYDROLASE"/>
    <property type="match status" value="1"/>
</dbReference>
<name>A0A7W7YBL8_9BACT</name>
<evidence type="ECO:0000313" key="3">
    <source>
        <dbReference type="Proteomes" id="UP000590740"/>
    </source>
</evidence>
<comment type="caution">
    <text evidence="2">The sequence shown here is derived from an EMBL/GenBank/DDBJ whole genome shotgun (WGS) entry which is preliminary data.</text>
</comment>
<dbReference type="InterPro" id="IPR036705">
    <property type="entry name" value="Ribosyl_crysJ1_sf"/>
</dbReference>